<comment type="caution">
    <text evidence="2">The sequence shown here is derived from an EMBL/GenBank/DDBJ whole genome shotgun (WGS) entry which is preliminary data.</text>
</comment>
<reference evidence="2 3" key="1">
    <citation type="submission" date="2020-02" db="EMBL/GenBank/DDBJ databases">
        <title>Draft genome sequence of Haematococcus lacustris strain NIES-144.</title>
        <authorList>
            <person name="Morimoto D."/>
            <person name="Nakagawa S."/>
            <person name="Yoshida T."/>
            <person name="Sawayama S."/>
        </authorList>
    </citation>
    <scope>NUCLEOTIDE SEQUENCE [LARGE SCALE GENOMIC DNA]</scope>
    <source>
        <strain evidence="2 3">NIES-144</strain>
    </source>
</reference>
<protein>
    <submittedName>
        <fullName evidence="2">Uncharacterized protein</fullName>
    </submittedName>
</protein>
<sequence length="260" mass="27235">MAMVAHEERSADGNVTSVWHRTLPAGSVLPGQWHHPAGPGDQDVAGPGEAEAQGPVAGQQQAQLAGLVPAVRRHRPGDVRRHVGRGLEETLGQRQVTAVLLQATCVGTVRLIGQAKQRWPDRILALAYGAGGFSGSGTIGCRGAPVSQLLKEALRQFPAGRGVMVDEFRTSRVSSAYNTPSEALPGQPPESFGWLRPVKSKAKRSRVRGLMCSTSNNNIISHGKAGQARPGVGGKCRQGPIAPVAAQVAAVASYIKATTT</sequence>
<gene>
    <name evidence="2" type="ORF">HaLaN_29077</name>
</gene>
<accession>A0A6A0ABM0</accession>
<keyword evidence="3" id="KW-1185">Reference proteome</keyword>
<feature type="compositionally biased region" description="Low complexity" evidence="1">
    <location>
        <begin position="44"/>
        <end position="58"/>
    </location>
</feature>
<proteinExistence type="predicted"/>
<evidence type="ECO:0000256" key="1">
    <source>
        <dbReference type="SAM" id="MobiDB-lite"/>
    </source>
</evidence>
<dbReference type="EMBL" id="BLLF01004796">
    <property type="protein sequence ID" value="GFH30259.1"/>
    <property type="molecule type" value="Genomic_DNA"/>
</dbReference>
<dbReference type="AlphaFoldDB" id="A0A6A0ABM0"/>
<dbReference type="Proteomes" id="UP000485058">
    <property type="component" value="Unassembled WGS sequence"/>
</dbReference>
<feature type="region of interest" description="Disordered" evidence="1">
    <location>
        <begin position="26"/>
        <end position="58"/>
    </location>
</feature>
<evidence type="ECO:0000313" key="3">
    <source>
        <dbReference type="Proteomes" id="UP000485058"/>
    </source>
</evidence>
<evidence type="ECO:0000313" key="2">
    <source>
        <dbReference type="EMBL" id="GFH30259.1"/>
    </source>
</evidence>
<organism evidence="2 3">
    <name type="scientific">Haematococcus lacustris</name>
    <name type="common">Green alga</name>
    <name type="synonym">Haematococcus pluvialis</name>
    <dbReference type="NCBI Taxonomy" id="44745"/>
    <lineage>
        <taxon>Eukaryota</taxon>
        <taxon>Viridiplantae</taxon>
        <taxon>Chlorophyta</taxon>
        <taxon>core chlorophytes</taxon>
        <taxon>Chlorophyceae</taxon>
        <taxon>CS clade</taxon>
        <taxon>Chlamydomonadales</taxon>
        <taxon>Haematococcaceae</taxon>
        <taxon>Haematococcus</taxon>
    </lineage>
</organism>
<name>A0A6A0ABM0_HAELA</name>